<reference evidence="1" key="1">
    <citation type="submission" date="2021-12" db="EMBL/GenBank/DDBJ databases">
        <authorList>
            <person name="King R."/>
        </authorList>
    </citation>
    <scope>NUCLEOTIDE SEQUENCE</scope>
</reference>
<dbReference type="InterPro" id="IPR053040">
    <property type="entry name" value="LRR-containing_protein_71"/>
</dbReference>
<dbReference type="PANTHER" id="PTHR46984">
    <property type="entry name" value="LEUCINE-RICH REPEAT-CONTAINING PROTEIN 71"/>
    <property type="match status" value="1"/>
</dbReference>
<sequence length="974" mass="111160">METILKKPEDQQRTKPPNYMDFDLFLPWAYRQLQVDENMLTVKKIIQTDYVSVAGHPDRHKPKAKSKTFKIEHSLGTQQDDQDVFQNPHALKHACDIHITAVYDTADHLVQLIFQNNREIPRLIFKIINLMIHYYNFLNTITINKGLQGYSLYEISKFLPLSHITDICLDNTFIEEGNYYLLLENKCMLRHLSLRRCSINDEAVEKLANNLIYPNNGSKSLSILNLATNKITDEGAKYLAEALRTNRQLSYLNLADNRITDIGATYLFDSLLEFPLTCSEIFASRSRKMTYLKEKNEHIARIVKTLRTNDFEKRVAKRKTIKPPVSAKMRERENSLKFVPTSKSLVDLNKIMYDKAADMAENLLGIFCDPFDKENTREEDGIMYCNGNNTLCNLNLAYNNLSYVILKKLLTVLKYQREMGRTPKGLISVTIEGNYMPVSCRELEQIDNMIQVGVMTLRNRFSAAKKRSPAKYLYKFLHLMDKTNLAEDDVKPPSPTEFDIFVPWACHQLQLKTMVVINRTQQQEYVSATASDPSKSKTKNKVKDQSQVEFSSELDEDFNKASNASNNDILYINAVYDNNGNVVKIIFDKTGTIPRILFKVIGLIIKFHVYLTTIVINRGIDKYTVYELCKFLPLSNITDICLDGTYLRNASYHLLLEQSNLIRNLSLSRCGIDDVVVALIADALAYPLPASKSLLILNLSSNKITDVGVTSLANALRTNRRLSYLNLSNNMITDQGTACLLGTLCLFPLTLSELIASRSRHISFLKEKSDRVTSLAKELLSNDSDNNCNKRATKQKMKSAPKKSRMELDASMKVIQESNSASNLDAFFDKAQAMVEATVGSFKDPFNKDNTYVKDTNTYCFGNNSLCYLNLSYNNWSYLTLRKLLTVLIYQQNMNRKPRGLVNLFIEGNLLPMFCKELQLIDSILYDSLSLSQRDTPPRLVSTGPFKATGLEKEIGHNTVVWENGFWNISRPTC</sequence>
<dbReference type="SUPFAM" id="SSF52047">
    <property type="entry name" value="RNI-like"/>
    <property type="match status" value="2"/>
</dbReference>
<dbReference type="EMBL" id="OU963917">
    <property type="protein sequence ID" value="CAH0403531.1"/>
    <property type="molecule type" value="Genomic_DNA"/>
</dbReference>
<keyword evidence="2" id="KW-1185">Reference proteome</keyword>
<dbReference type="PANTHER" id="PTHR46984:SF1">
    <property type="entry name" value="LEUCINE-RICH REPEAT-CONTAINING PROTEIN 71"/>
    <property type="match status" value="1"/>
</dbReference>
<dbReference type="PROSITE" id="PS51450">
    <property type="entry name" value="LRR"/>
    <property type="match status" value="1"/>
</dbReference>
<name>A0ABN8B8P2_CHISP</name>
<dbReference type="Gene3D" id="3.80.10.10">
    <property type="entry name" value="Ribonuclease Inhibitor"/>
    <property type="match status" value="2"/>
</dbReference>
<protein>
    <recommendedName>
        <fullName evidence="3">Leucine-rich repeat-containing protein 71</fullName>
    </recommendedName>
</protein>
<evidence type="ECO:0008006" key="3">
    <source>
        <dbReference type="Google" id="ProtNLM"/>
    </source>
</evidence>
<gene>
    <name evidence="1" type="ORF">CHILSU_LOCUS6806</name>
</gene>
<dbReference type="InterPro" id="IPR001611">
    <property type="entry name" value="Leu-rich_rpt"/>
</dbReference>
<evidence type="ECO:0000313" key="2">
    <source>
        <dbReference type="Proteomes" id="UP001153292"/>
    </source>
</evidence>
<dbReference type="Pfam" id="PF13516">
    <property type="entry name" value="LRR_6"/>
    <property type="match status" value="4"/>
</dbReference>
<dbReference type="Proteomes" id="UP001153292">
    <property type="component" value="Chromosome 24"/>
</dbReference>
<accession>A0ABN8B8P2</accession>
<dbReference type="InterPro" id="IPR032675">
    <property type="entry name" value="LRR_dom_sf"/>
</dbReference>
<proteinExistence type="predicted"/>
<evidence type="ECO:0000313" key="1">
    <source>
        <dbReference type="EMBL" id="CAH0403531.1"/>
    </source>
</evidence>
<organism evidence="1 2">
    <name type="scientific">Chilo suppressalis</name>
    <name type="common">Asiatic rice borer moth</name>
    <dbReference type="NCBI Taxonomy" id="168631"/>
    <lineage>
        <taxon>Eukaryota</taxon>
        <taxon>Metazoa</taxon>
        <taxon>Ecdysozoa</taxon>
        <taxon>Arthropoda</taxon>
        <taxon>Hexapoda</taxon>
        <taxon>Insecta</taxon>
        <taxon>Pterygota</taxon>
        <taxon>Neoptera</taxon>
        <taxon>Endopterygota</taxon>
        <taxon>Lepidoptera</taxon>
        <taxon>Glossata</taxon>
        <taxon>Ditrysia</taxon>
        <taxon>Pyraloidea</taxon>
        <taxon>Crambidae</taxon>
        <taxon>Crambinae</taxon>
        <taxon>Chilo</taxon>
    </lineage>
</organism>
<dbReference type="SMART" id="SM00368">
    <property type="entry name" value="LRR_RI"/>
    <property type="match status" value="6"/>
</dbReference>